<dbReference type="Pfam" id="PF20150">
    <property type="entry name" value="2EXR"/>
    <property type="match status" value="1"/>
</dbReference>
<feature type="compositionally biased region" description="Polar residues" evidence="1">
    <location>
        <begin position="291"/>
        <end position="318"/>
    </location>
</feature>
<dbReference type="AlphaFoldDB" id="A0A1D9PUW7"/>
<feature type="region of interest" description="Disordered" evidence="1">
    <location>
        <begin position="291"/>
        <end position="340"/>
    </location>
</feature>
<gene>
    <name evidence="3" type="ORF">sscle_02g012910</name>
</gene>
<feature type="region of interest" description="Disordered" evidence="1">
    <location>
        <begin position="417"/>
        <end position="480"/>
    </location>
</feature>
<proteinExistence type="predicted"/>
<dbReference type="OMA" id="FAQPYYL"/>
<organism evidence="3 4">
    <name type="scientific">Sclerotinia sclerotiorum (strain ATCC 18683 / 1980 / Ss-1)</name>
    <name type="common">White mold</name>
    <name type="synonym">Whetzelinia sclerotiorum</name>
    <dbReference type="NCBI Taxonomy" id="665079"/>
    <lineage>
        <taxon>Eukaryota</taxon>
        <taxon>Fungi</taxon>
        <taxon>Dikarya</taxon>
        <taxon>Ascomycota</taxon>
        <taxon>Pezizomycotina</taxon>
        <taxon>Leotiomycetes</taxon>
        <taxon>Helotiales</taxon>
        <taxon>Sclerotiniaceae</taxon>
        <taxon>Sclerotinia</taxon>
    </lineage>
</organism>
<feature type="domain" description="2EXR" evidence="2">
    <location>
        <begin position="114"/>
        <end position="222"/>
    </location>
</feature>
<accession>A0A1D9PUW7</accession>
<evidence type="ECO:0000313" key="3">
    <source>
        <dbReference type="EMBL" id="APA06521.1"/>
    </source>
</evidence>
<dbReference type="KEGG" id="ssl:SS1G_12782"/>
<dbReference type="PANTHER" id="PTHR35910">
    <property type="entry name" value="2EXR DOMAIN-CONTAINING PROTEIN"/>
    <property type="match status" value="1"/>
</dbReference>
<evidence type="ECO:0000256" key="1">
    <source>
        <dbReference type="SAM" id="MobiDB-lite"/>
    </source>
</evidence>
<dbReference type="Proteomes" id="UP000177798">
    <property type="component" value="Chromosome 2"/>
</dbReference>
<evidence type="ECO:0000259" key="2">
    <source>
        <dbReference type="Pfam" id="PF20150"/>
    </source>
</evidence>
<sequence length="572" mass="65174">MADFNFPGVDLSDSFLPPSSSISIYSPFKNNTPELAMKPLHDYGTFTYPLTPEDELPRPLSLPLRSRNICLNSTPSLSFSRSSSISSKTSSSSCTPDISSNRLSNTKWEPLTSFPYFTSLPLEIQRTIWRHTLPGPQIIEIYQYAPSTSQSSSCIPSSKQQEQEQEPLPILKTHTSSFPIALHINHLSRRLTLTHLSPLSFAQPYYLPSNPYVYINYHTDTIYLTSRTLYPDLGNHILYSRNLHKILYLALDFEVWSTLLGDNHFVNALLEMEGLVRIDIIFERDLSSFSSPHHTHSNDIYNNDNDTSTITSKPLSESINRKPNPHPHPQNPHHHHHHPQTKFLFLAPTKQETKTLENIFEKESEKIWLWGHVSGWEDIRGKLRFKFKQQDKIPKPDTRSAMRYRNGRLGSDMLFLGKNENEKNGNENELFFTSPYPYPYPSRGSRSGSGSGPKSRNSASRSRHESLNTKIEKSNTTSWSRKTATMQENLEEGLENLIHRVDDAMLDFEDVGREGGGGVGDRDACGWDVDGDREKDADRDVDVYVYSESEYSQCSGDLDDEFDNDCEVGGWI</sequence>
<feature type="compositionally biased region" description="Low complexity" evidence="1">
    <location>
        <begin position="441"/>
        <end position="456"/>
    </location>
</feature>
<dbReference type="OrthoDB" id="3435929at2759"/>
<feature type="compositionally biased region" description="Basic residues" evidence="1">
    <location>
        <begin position="331"/>
        <end position="340"/>
    </location>
</feature>
<feature type="region of interest" description="Disordered" evidence="1">
    <location>
        <begin position="76"/>
        <end position="99"/>
    </location>
</feature>
<dbReference type="VEuPathDB" id="FungiDB:sscle_02g012910"/>
<dbReference type="PANTHER" id="PTHR35910:SF1">
    <property type="entry name" value="2EXR DOMAIN-CONTAINING PROTEIN"/>
    <property type="match status" value="1"/>
</dbReference>
<dbReference type="RefSeq" id="XP_001586206.1">
    <property type="nucleotide sequence ID" value="XM_001586156.1"/>
</dbReference>
<reference evidence="4" key="1">
    <citation type="journal article" date="2017" name="Genome Biol. Evol.">
        <title>The complete genome sequence of the phytopathogenic fungus Sclerotinia sclerotiorum reveals insights into the genome architecture of broad host range pathogens.</title>
        <authorList>
            <person name="Derbyshire M."/>
            <person name="Denton-Giles M."/>
            <person name="Hegedus D."/>
            <person name="Seifbarghy S."/>
            <person name="Rollins J."/>
            <person name="van Kan J."/>
            <person name="Seidl M.F."/>
            <person name="Faino L."/>
            <person name="Mbengue M."/>
            <person name="Navaud O."/>
            <person name="Raffaele S."/>
            <person name="Hammond-Kosack K."/>
            <person name="Heard S."/>
            <person name="Oliver R."/>
        </authorList>
    </citation>
    <scope>NUCLEOTIDE SEQUENCE [LARGE SCALE GENOMIC DNA]</scope>
    <source>
        <strain evidence="4">ATCC 18683 / 1980 / Ss-1</strain>
    </source>
</reference>
<name>A0A1D9PUW7_SCLS1</name>
<feature type="compositionally biased region" description="Basic and acidic residues" evidence="1">
    <location>
        <begin position="462"/>
        <end position="473"/>
    </location>
</feature>
<protein>
    <recommendedName>
        <fullName evidence="2">2EXR domain-containing protein</fullName>
    </recommendedName>
</protein>
<dbReference type="InterPro" id="IPR045518">
    <property type="entry name" value="2EXR"/>
</dbReference>
<evidence type="ECO:0000313" key="4">
    <source>
        <dbReference type="Proteomes" id="UP000177798"/>
    </source>
</evidence>
<dbReference type="EMBL" id="CP017815">
    <property type="protein sequence ID" value="APA06521.1"/>
    <property type="molecule type" value="Genomic_DNA"/>
</dbReference>